<sequence>MHLLIERSFPLPEVVGDGFARIAGIAHFLEPAFELPFLPADVFFKRRLFVQERAFHFHDLPLLRFQLLHFFGHAPPVLLHLLRHLFSGRGALVPDFLKFVRFYHKRVLQSLNFVLSHVERA</sequence>
<name>A0AAV4LRC0_BABCB</name>
<evidence type="ECO:0000313" key="2">
    <source>
        <dbReference type="Proteomes" id="UP001497744"/>
    </source>
</evidence>
<gene>
    <name evidence="1" type="ORF">BcabD6B2_14900</name>
</gene>
<dbReference type="RefSeq" id="XP_067714124.1">
    <property type="nucleotide sequence ID" value="XM_067858023.1"/>
</dbReference>
<dbReference type="EMBL" id="BPLF01000001">
    <property type="protein sequence ID" value="GIX62055.1"/>
    <property type="molecule type" value="Genomic_DNA"/>
</dbReference>
<reference evidence="1 2" key="1">
    <citation type="submission" date="2021-06" db="EMBL/GenBank/DDBJ databases">
        <title>Genome sequence of Babesia caballi.</title>
        <authorList>
            <person name="Yamagishi J."/>
            <person name="Kidaka T."/>
            <person name="Ochi A."/>
        </authorList>
    </citation>
    <scope>NUCLEOTIDE SEQUENCE [LARGE SCALE GENOMIC DNA]</scope>
    <source>
        <strain evidence="1">USDA-D6B2</strain>
    </source>
</reference>
<proteinExistence type="predicted"/>
<evidence type="ECO:0000313" key="1">
    <source>
        <dbReference type="EMBL" id="GIX62055.1"/>
    </source>
</evidence>
<comment type="caution">
    <text evidence="1">The sequence shown here is derived from an EMBL/GenBank/DDBJ whole genome shotgun (WGS) entry which is preliminary data.</text>
</comment>
<protein>
    <submittedName>
        <fullName evidence="1">NAD(P)/FAD-dependent oxidoreductase</fullName>
    </submittedName>
</protein>
<dbReference type="AlphaFoldDB" id="A0AAV4LRC0"/>
<organism evidence="1 2">
    <name type="scientific">Babesia caballi</name>
    <dbReference type="NCBI Taxonomy" id="5871"/>
    <lineage>
        <taxon>Eukaryota</taxon>
        <taxon>Sar</taxon>
        <taxon>Alveolata</taxon>
        <taxon>Apicomplexa</taxon>
        <taxon>Aconoidasida</taxon>
        <taxon>Piroplasmida</taxon>
        <taxon>Babesiidae</taxon>
        <taxon>Babesia</taxon>
    </lineage>
</organism>
<keyword evidence="2" id="KW-1185">Reference proteome</keyword>
<dbReference type="Proteomes" id="UP001497744">
    <property type="component" value="Unassembled WGS sequence"/>
</dbReference>
<accession>A0AAV4LRC0</accession>
<dbReference type="GeneID" id="94193536"/>